<dbReference type="EMBL" id="GL732555">
    <property type="protein sequence ID" value="EFX78857.1"/>
    <property type="molecule type" value="Genomic_DNA"/>
</dbReference>
<evidence type="ECO:0000256" key="1">
    <source>
        <dbReference type="SAM" id="Phobius"/>
    </source>
</evidence>
<dbReference type="InParanoid" id="E9GP11"/>
<gene>
    <name evidence="2" type="ORF">DAPPUDRAFT_245761</name>
</gene>
<sequence>MKLIGDFYVMEETIKLILSLIAVVVTGLVLMVATGLTVYYGFCPVNRAADANTILPDANCNCPRPPNCTAHQLCPIEPAELCPTHPLMPARPNSTTCVRPCCTPKKPIAHQWPATRPVMPKLTEEQMTSRSVLEWMTDHRPNSMERLNVLTQLMEFGVEPYIQAMTRRNCKAPYRMCTMCRSDRYEFLRCAMRTRLTANKFGYSKSRLAKIPPNFLEQFAKDADWLSQNYQGYLTLDDYQPLGDAFRAFWLVGEETNQGSSSRTECSWCSDALDPTVHIDCLRTGWGSL</sequence>
<keyword evidence="1" id="KW-0812">Transmembrane</keyword>
<dbReference type="KEGG" id="dpx:DAPPUDRAFT_245761"/>
<protein>
    <submittedName>
        <fullName evidence="2">Uncharacterized protein</fullName>
    </submittedName>
</protein>
<keyword evidence="1" id="KW-1133">Transmembrane helix</keyword>
<evidence type="ECO:0000313" key="2">
    <source>
        <dbReference type="EMBL" id="EFX78857.1"/>
    </source>
</evidence>
<keyword evidence="3" id="KW-1185">Reference proteome</keyword>
<dbReference type="Proteomes" id="UP000000305">
    <property type="component" value="Unassembled WGS sequence"/>
</dbReference>
<feature type="transmembrane region" description="Helical" evidence="1">
    <location>
        <begin position="16"/>
        <end position="42"/>
    </location>
</feature>
<proteinExistence type="predicted"/>
<accession>E9GP11</accession>
<keyword evidence="1" id="KW-0472">Membrane</keyword>
<name>E9GP11_DAPPU</name>
<dbReference type="AlphaFoldDB" id="E9GP11"/>
<dbReference type="HOGENOM" id="CLU_770002_0_0_1"/>
<organism evidence="2 3">
    <name type="scientific">Daphnia pulex</name>
    <name type="common">Water flea</name>
    <dbReference type="NCBI Taxonomy" id="6669"/>
    <lineage>
        <taxon>Eukaryota</taxon>
        <taxon>Metazoa</taxon>
        <taxon>Ecdysozoa</taxon>
        <taxon>Arthropoda</taxon>
        <taxon>Crustacea</taxon>
        <taxon>Branchiopoda</taxon>
        <taxon>Diplostraca</taxon>
        <taxon>Cladocera</taxon>
        <taxon>Anomopoda</taxon>
        <taxon>Daphniidae</taxon>
        <taxon>Daphnia</taxon>
    </lineage>
</organism>
<reference evidence="2 3" key="1">
    <citation type="journal article" date="2011" name="Science">
        <title>The ecoresponsive genome of Daphnia pulex.</title>
        <authorList>
            <person name="Colbourne J.K."/>
            <person name="Pfrender M.E."/>
            <person name="Gilbert D."/>
            <person name="Thomas W.K."/>
            <person name="Tucker A."/>
            <person name="Oakley T.H."/>
            <person name="Tokishita S."/>
            <person name="Aerts A."/>
            <person name="Arnold G.J."/>
            <person name="Basu M.K."/>
            <person name="Bauer D.J."/>
            <person name="Caceres C.E."/>
            <person name="Carmel L."/>
            <person name="Casola C."/>
            <person name="Choi J.H."/>
            <person name="Detter J.C."/>
            <person name="Dong Q."/>
            <person name="Dusheyko S."/>
            <person name="Eads B.D."/>
            <person name="Frohlich T."/>
            <person name="Geiler-Samerotte K.A."/>
            <person name="Gerlach D."/>
            <person name="Hatcher P."/>
            <person name="Jogdeo S."/>
            <person name="Krijgsveld J."/>
            <person name="Kriventseva E.V."/>
            <person name="Kultz D."/>
            <person name="Laforsch C."/>
            <person name="Lindquist E."/>
            <person name="Lopez J."/>
            <person name="Manak J.R."/>
            <person name="Muller J."/>
            <person name="Pangilinan J."/>
            <person name="Patwardhan R.P."/>
            <person name="Pitluck S."/>
            <person name="Pritham E.J."/>
            <person name="Rechtsteiner A."/>
            <person name="Rho M."/>
            <person name="Rogozin I.B."/>
            <person name="Sakarya O."/>
            <person name="Salamov A."/>
            <person name="Schaack S."/>
            <person name="Shapiro H."/>
            <person name="Shiga Y."/>
            <person name="Skalitzky C."/>
            <person name="Smith Z."/>
            <person name="Souvorov A."/>
            <person name="Sung W."/>
            <person name="Tang Z."/>
            <person name="Tsuchiya D."/>
            <person name="Tu H."/>
            <person name="Vos H."/>
            <person name="Wang M."/>
            <person name="Wolf Y.I."/>
            <person name="Yamagata H."/>
            <person name="Yamada T."/>
            <person name="Ye Y."/>
            <person name="Shaw J.R."/>
            <person name="Andrews J."/>
            <person name="Crease T.J."/>
            <person name="Tang H."/>
            <person name="Lucas S.M."/>
            <person name="Robertson H.M."/>
            <person name="Bork P."/>
            <person name="Koonin E.V."/>
            <person name="Zdobnov E.M."/>
            <person name="Grigoriev I.V."/>
            <person name="Lynch M."/>
            <person name="Boore J.L."/>
        </authorList>
    </citation>
    <scope>NUCLEOTIDE SEQUENCE [LARGE SCALE GENOMIC DNA]</scope>
</reference>
<dbReference type="OrthoDB" id="6388501at2759"/>
<evidence type="ECO:0000313" key="3">
    <source>
        <dbReference type="Proteomes" id="UP000000305"/>
    </source>
</evidence>
<dbReference type="PhylomeDB" id="E9GP11"/>